<keyword evidence="7" id="KW-0732">Signal</keyword>
<feature type="domain" description="PLD phosphodiesterase" evidence="8">
    <location>
        <begin position="113"/>
        <end position="140"/>
    </location>
</feature>
<name>A0ABS7RQ79_9ENTR</name>
<evidence type="ECO:0000259" key="8">
    <source>
        <dbReference type="PROSITE" id="PS50035"/>
    </source>
</evidence>
<organism evidence="9 10">
    <name type="scientific">Leclercia barmai</name>
    <dbReference type="NCBI Taxonomy" id="2785629"/>
    <lineage>
        <taxon>Bacteria</taxon>
        <taxon>Pseudomonadati</taxon>
        <taxon>Pseudomonadota</taxon>
        <taxon>Gammaproteobacteria</taxon>
        <taxon>Enterobacterales</taxon>
        <taxon>Enterobacteriaceae</taxon>
        <taxon>Leclercia</taxon>
    </lineage>
</organism>
<dbReference type="InterPro" id="IPR051406">
    <property type="entry name" value="PLD_domain"/>
</dbReference>
<dbReference type="RefSeq" id="WP_139563268.1">
    <property type="nucleotide sequence ID" value="NZ_JADMNK010000001.1"/>
</dbReference>
<dbReference type="SUPFAM" id="SSF56024">
    <property type="entry name" value="Phospholipase D/nuclease"/>
    <property type="match status" value="1"/>
</dbReference>
<evidence type="ECO:0000256" key="2">
    <source>
        <dbReference type="ARBA" id="ARBA00008664"/>
    </source>
</evidence>
<evidence type="ECO:0000256" key="1">
    <source>
        <dbReference type="ARBA" id="ARBA00000798"/>
    </source>
</evidence>
<proteinExistence type="inferred from homology"/>
<evidence type="ECO:0000256" key="3">
    <source>
        <dbReference type="ARBA" id="ARBA00012027"/>
    </source>
</evidence>
<feature type="signal peptide" evidence="7">
    <location>
        <begin position="1"/>
        <end position="25"/>
    </location>
</feature>
<dbReference type="EMBL" id="JADMNK010000001">
    <property type="protein sequence ID" value="MBZ0056506.1"/>
    <property type="molecule type" value="Genomic_DNA"/>
</dbReference>
<dbReference type="CDD" id="cd09170">
    <property type="entry name" value="PLDc_Nuc"/>
    <property type="match status" value="1"/>
</dbReference>
<sequence length="174" mass="19043">MISTGFVATALVASLSLCAGSAVHASESIQVGFSPEGSARALVINAINSAQSRIDMMAYTFSSADIVQALVSAEKRGVRVRAVIDYRRNQNRTSKKAVVWALANGVNIREDNHYHIQHDKMMIVDGETLETGSFNFAASAEFENSENVLIIKGNPQLLARYQAHFNSRWLIAKK</sequence>
<accession>A0ABS7RQ79</accession>
<dbReference type="Gene3D" id="3.30.870.10">
    <property type="entry name" value="Endonuclease Chain A"/>
    <property type="match status" value="1"/>
</dbReference>
<dbReference type="Pfam" id="PF13091">
    <property type="entry name" value="PLDc_2"/>
    <property type="match status" value="1"/>
</dbReference>
<evidence type="ECO:0000256" key="4">
    <source>
        <dbReference type="ARBA" id="ARBA00022801"/>
    </source>
</evidence>
<comment type="similarity">
    <text evidence="2">Belongs to the phospholipase D family.</text>
</comment>
<evidence type="ECO:0000256" key="5">
    <source>
        <dbReference type="ARBA" id="ARBA00022963"/>
    </source>
</evidence>
<protein>
    <recommendedName>
        <fullName evidence="3">phospholipase D</fullName>
        <ecNumber evidence="3">3.1.4.4</ecNumber>
    </recommendedName>
</protein>
<feature type="chain" id="PRO_5045090047" description="phospholipase D" evidence="7">
    <location>
        <begin position="26"/>
        <end position="174"/>
    </location>
</feature>
<evidence type="ECO:0000256" key="6">
    <source>
        <dbReference type="ARBA" id="ARBA00023098"/>
    </source>
</evidence>
<dbReference type="PROSITE" id="PS50035">
    <property type="entry name" value="PLD"/>
    <property type="match status" value="1"/>
</dbReference>
<keyword evidence="6" id="KW-0443">Lipid metabolism</keyword>
<comment type="catalytic activity">
    <reaction evidence="1">
        <text>a 1,2-diacyl-sn-glycero-3-phosphocholine + H2O = a 1,2-diacyl-sn-glycero-3-phosphate + choline + H(+)</text>
        <dbReference type="Rhea" id="RHEA:14445"/>
        <dbReference type="ChEBI" id="CHEBI:15354"/>
        <dbReference type="ChEBI" id="CHEBI:15377"/>
        <dbReference type="ChEBI" id="CHEBI:15378"/>
        <dbReference type="ChEBI" id="CHEBI:57643"/>
        <dbReference type="ChEBI" id="CHEBI:58608"/>
        <dbReference type="EC" id="3.1.4.4"/>
    </reaction>
</comment>
<evidence type="ECO:0000256" key="7">
    <source>
        <dbReference type="SAM" id="SignalP"/>
    </source>
</evidence>
<keyword evidence="4" id="KW-0378">Hydrolase</keyword>
<dbReference type="PANTHER" id="PTHR43856">
    <property type="entry name" value="CARDIOLIPIN HYDROLASE"/>
    <property type="match status" value="1"/>
</dbReference>
<evidence type="ECO:0000313" key="9">
    <source>
        <dbReference type="EMBL" id="MBZ0056506.1"/>
    </source>
</evidence>
<comment type="caution">
    <text evidence="9">The sequence shown here is derived from an EMBL/GenBank/DDBJ whole genome shotgun (WGS) entry which is preliminary data.</text>
</comment>
<dbReference type="EC" id="3.1.4.4" evidence="3"/>
<dbReference type="InterPro" id="IPR001736">
    <property type="entry name" value="PLipase_D/transphosphatidylase"/>
</dbReference>
<reference evidence="9 10" key="1">
    <citation type="submission" date="2020-11" db="EMBL/GenBank/DDBJ databases">
        <title>Draft Genome of Enterobacter sp. strain EMC7.</title>
        <authorList>
            <person name="Barman P."/>
            <person name="Sinha S."/>
            <person name="Sen S."/>
            <person name="Chakraborty R."/>
        </authorList>
    </citation>
    <scope>NUCLEOTIDE SEQUENCE [LARGE SCALE GENOMIC DNA]</scope>
    <source>
        <strain evidence="9 10">EMC7</strain>
    </source>
</reference>
<gene>
    <name evidence="9" type="ORF">ITX56_01500</name>
</gene>
<dbReference type="PANTHER" id="PTHR43856:SF1">
    <property type="entry name" value="MITOCHONDRIAL CARDIOLIPIN HYDROLASE"/>
    <property type="match status" value="1"/>
</dbReference>
<dbReference type="InterPro" id="IPR025202">
    <property type="entry name" value="PLD-like_dom"/>
</dbReference>
<evidence type="ECO:0000313" key="10">
    <source>
        <dbReference type="Proteomes" id="UP000706580"/>
    </source>
</evidence>
<dbReference type="Proteomes" id="UP000706580">
    <property type="component" value="Unassembled WGS sequence"/>
</dbReference>
<keyword evidence="5" id="KW-0442">Lipid degradation</keyword>
<keyword evidence="10" id="KW-1185">Reference proteome</keyword>